<accession>A0A1H6H8B4</accession>
<dbReference type="Proteomes" id="UP000198561">
    <property type="component" value="Unassembled WGS sequence"/>
</dbReference>
<evidence type="ECO:0000313" key="3">
    <source>
        <dbReference type="Proteomes" id="UP000198561"/>
    </source>
</evidence>
<dbReference type="Pfam" id="PF13271">
    <property type="entry name" value="DUF4062"/>
    <property type="match status" value="1"/>
</dbReference>
<name>A0A1H6H8B4_CHRCI</name>
<evidence type="ECO:0000259" key="1">
    <source>
        <dbReference type="Pfam" id="PF13271"/>
    </source>
</evidence>
<protein>
    <recommendedName>
        <fullName evidence="1">DUF4062 domain-containing protein</fullName>
    </recommendedName>
</protein>
<dbReference type="InterPro" id="IPR025139">
    <property type="entry name" value="DUF4062"/>
</dbReference>
<organism evidence="2 3">
    <name type="scientific">Chryseobacterium culicis</name>
    <dbReference type="NCBI Taxonomy" id="680127"/>
    <lineage>
        <taxon>Bacteria</taxon>
        <taxon>Pseudomonadati</taxon>
        <taxon>Bacteroidota</taxon>
        <taxon>Flavobacteriia</taxon>
        <taxon>Flavobacteriales</taxon>
        <taxon>Weeksellaceae</taxon>
        <taxon>Chryseobacterium group</taxon>
        <taxon>Chryseobacterium</taxon>
    </lineage>
</organism>
<evidence type="ECO:0000313" key="2">
    <source>
        <dbReference type="EMBL" id="SEH32019.1"/>
    </source>
</evidence>
<dbReference type="AlphaFoldDB" id="A0A1H6H8B4"/>
<dbReference type="RefSeq" id="WP_089691065.1">
    <property type="nucleotide sequence ID" value="NZ_FNWQ01000002.1"/>
</dbReference>
<gene>
    <name evidence="2" type="ORF">SAMN05421593_1638</name>
</gene>
<dbReference type="EMBL" id="FNWQ01000002">
    <property type="protein sequence ID" value="SEH32019.1"/>
    <property type="molecule type" value="Genomic_DNA"/>
</dbReference>
<reference evidence="2 3" key="1">
    <citation type="submission" date="2016-10" db="EMBL/GenBank/DDBJ databases">
        <authorList>
            <person name="de Groot N.N."/>
        </authorList>
    </citation>
    <scope>NUCLEOTIDE SEQUENCE [LARGE SCALE GENOMIC DNA]</scope>
    <source>
        <strain evidence="2 3">DSM 23031</strain>
    </source>
</reference>
<feature type="domain" description="DUF4062" evidence="1">
    <location>
        <begin position="10"/>
        <end position="103"/>
    </location>
</feature>
<proteinExistence type="predicted"/>
<sequence length="391" mass="45515">MAKNVTKYCVFLGSPSDLEEERLEVENVIKELNVIYGNRNNLIIELLKWETHSAPGITESYTQDIINKDIGDDYDIFIGLMWQKFGTKTNVANSGTEEEFLNALERFENKENIQVLFYFKDKSPLSLADIDPEELLKIKKFKNILKKKNVFYGSFNDSDELKTNLRLHLPKRIDNLINNSKIIDDFVVIDNDINSDLVLEDDFGLFDYLLEFERLLANSTEALTKINESTNNIAEEMGKKADEIQRIAQYPNPNKNLIIELFKRISKIMNDYSERIKLENVVFYNNFKDAMDIGLKYINSMEYLDKDQYKENLESTLEATEYLQENIPSAIKGMSNLHNSVKSLPNLQSNLNASKRGLDKQLEEFIFNLKRVNNLTNEFINEIKYKLSRLE</sequence>